<sequence>MYVVWLSITPRRIGGGAPKEMFPARHGASLIEAQTPQCSGPSFVTVRNKAFQAWSHPRCAPEIESERNALNGGELLTAVLVDNEATSFRSRYHIAVRFAHKRGTSIFKHVLPLFTRIRFGLVVQLSSLCVVSMTILSC</sequence>
<reference evidence="1 2" key="1">
    <citation type="submission" date="2016-03" db="EMBL/GenBank/DDBJ databases">
        <title>Whole genome sequencing of Grifola frondosa 9006-11.</title>
        <authorList>
            <person name="Min B."/>
            <person name="Park H."/>
            <person name="Kim J.-G."/>
            <person name="Cho H."/>
            <person name="Oh Y.-L."/>
            <person name="Kong W.-S."/>
            <person name="Choi I.-G."/>
        </authorList>
    </citation>
    <scope>NUCLEOTIDE SEQUENCE [LARGE SCALE GENOMIC DNA]</scope>
    <source>
        <strain evidence="1 2">9006-11</strain>
    </source>
</reference>
<proteinExistence type="predicted"/>
<comment type="caution">
    <text evidence="1">The sequence shown here is derived from an EMBL/GenBank/DDBJ whole genome shotgun (WGS) entry which is preliminary data.</text>
</comment>
<keyword evidence="2" id="KW-1185">Reference proteome</keyword>
<protein>
    <submittedName>
        <fullName evidence="1">Uncharacterized protein</fullName>
    </submittedName>
</protein>
<dbReference type="EMBL" id="LUGG01000023">
    <property type="protein sequence ID" value="OBZ67876.1"/>
    <property type="molecule type" value="Genomic_DNA"/>
</dbReference>
<evidence type="ECO:0000313" key="1">
    <source>
        <dbReference type="EMBL" id="OBZ67876.1"/>
    </source>
</evidence>
<organism evidence="1 2">
    <name type="scientific">Grifola frondosa</name>
    <name type="common">Maitake</name>
    <name type="synonym">Polyporus frondosus</name>
    <dbReference type="NCBI Taxonomy" id="5627"/>
    <lineage>
        <taxon>Eukaryota</taxon>
        <taxon>Fungi</taxon>
        <taxon>Dikarya</taxon>
        <taxon>Basidiomycota</taxon>
        <taxon>Agaricomycotina</taxon>
        <taxon>Agaricomycetes</taxon>
        <taxon>Polyporales</taxon>
        <taxon>Grifolaceae</taxon>
        <taxon>Grifola</taxon>
    </lineage>
</organism>
<accession>A0A1C7LUJ6</accession>
<name>A0A1C7LUJ6_GRIFR</name>
<evidence type="ECO:0000313" key="2">
    <source>
        <dbReference type="Proteomes" id="UP000092993"/>
    </source>
</evidence>
<gene>
    <name evidence="1" type="ORF">A0H81_12068</name>
</gene>
<dbReference type="Proteomes" id="UP000092993">
    <property type="component" value="Unassembled WGS sequence"/>
</dbReference>
<dbReference type="AlphaFoldDB" id="A0A1C7LUJ6"/>